<organism evidence="1 2">
    <name type="scientific">Telluria aromaticivorans</name>
    <dbReference type="NCBI Taxonomy" id="2725995"/>
    <lineage>
        <taxon>Bacteria</taxon>
        <taxon>Pseudomonadati</taxon>
        <taxon>Pseudomonadota</taxon>
        <taxon>Betaproteobacteria</taxon>
        <taxon>Burkholderiales</taxon>
        <taxon>Oxalobacteraceae</taxon>
        <taxon>Telluria group</taxon>
        <taxon>Telluria</taxon>
    </lineage>
</organism>
<dbReference type="AlphaFoldDB" id="A0A7Y2JW89"/>
<dbReference type="EMBL" id="JABAIV010000001">
    <property type="protein sequence ID" value="NNG21558.1"/>
    <property type="molecule type" value="Genomic_DNA"/>
</dbReference>
<comment type="caution">
    <text evidence="1">The sequence shown here is derived from an EMBL/GenBank/DDBJ whole genome shotgun (WGS) entry which is preliminary data.</text>
</comment>
<accession>A0A7Y2JW89</accession>
<reference evidence="1 2" key="1">
    <citation type="submission" date="2020-04" db="EMBL/GenBank/DDBJ databases">
        <title>Massilia sp. nov., a cold adapted bacteria isolated from Arctic soil.</title>
        <authorList>
            <person name="Son J."/>
            <person name="Ka J.-O."/>
        </authorList>
    </citation>
    <scope>NUCLEOTIDE SEQUENCE [LARGE SCALE GENOMIC DNA]</scope>
    <source>
        <strain evidence="1 2">ML15P13</strain>
    </source>
</reference>
<evidence type="ECO:0000313" key="2">
    <source>
        <dbReference type="Proteomes" id="UP000533905"/>
    </source>
</evidence>
<gene>
    <name evidence="1" type="ORF">HGB41_00875</name>
</gene>
<sequence length="109" mass="11748">MIDETTRNEIGALGRRAHDLTEAAYRQHAATRGGPGWSDKQRILLADMALHLLQTAIREGELPADELKRNLYAILTVSDQFLPGHGLKSGADQLHAGALSQPSVPNQGG</sequence>
<evidence type="ECO:0000313" key="1">
    <source>
        <dbReference type="EMBL" id="NNG21558.1"/>
    </source>
</evidence>
<dbReference type="Proteomes" id="UP000533905">
    <property type="component" value="Unassembled WGS sequence"/>
</dbReference>
<proteinExistence type="predicted"/>
<protein>
    <submittedName>
        <fullName evidence="1">Uncharacterized protein</fullName>
    </submittedName>
</protein>
<name>A0A7Y2JW89_9BURK</name>
<keyword evidence="2" id="KW-1185">Reference proteome</keyword>